<evidence type="ECO:0000313" key="2">
    <source>
        <dbReference type="Proteomes" id="UP000887116"/>
    </source>
</evidence>
<proteinExistence type="predicted"/>
<keyword evidence="2" id="KW-1185">Reference proteome</keyword>
<name>A0A8X6K8Z8_TRICU</name>
<sequence>MDRPPRRCQWAPIDHHLWTRKLHHRTPGPLPSFKKGKSIIWLPESNGSALAKETLGGRLSTLKIRFEYKMVPERLG</sequence>
<comment type="caution">
    <text evidence="1">The sequence shown here is derived from an EMBL/GenBank/DDBJ whole genome shotgun (WGS) entry which is preliminary data.</text>
</comment>
<gene>
    <name evidence="1" type="ORF">TNCT_152451</name>
</gene>
<accession>A0A8X6K8Z8</accession>
<dbReference type="AlphaFoldDB" id="A0A8X6K8Z8"/>
<evidence type="ECO:0000313" key="1">
    <source>
        <dbReference type="EMBL" id="GFQ64743.1"/>
    </source>
</evidence>
<protein>
    <submittedName>
        <fullName evidence="1">Uncharacterized protein</fullName>
    </submittedName>
</protein>
<dbReference type="EMBL" id="BMAO01020052">
    <property type="protein sequence ID" value="GFQ64743.1"/>
    <property type="molecule type" value="Genomic_DNA"/>
</dbReference>
<reference evidence="1" key="1">
    <citation type="submission" date="2020-07" db="EMBL/GenBank/DDBJ databases">
        <title>Multicomponent nature underlies the extraordinary mechanical properties of spider dragline silk.</title>
        <authorList>
            <person name="Kono N."/>
            <person name="Nakamura H."/>
            <person name="Mori M."/>
            <person name="Yoshida Y."/>
            <person name="Ohtoshi R."/>
            <person name="Malay A.D."/>
            <person name="Moran D.A.P."/>
            <person name="Tomita M."/>
            <person name="Numata K."/>
            <person name="Arakawa K."/>
        </authorList>
    </citation>
    <scope>NUCLEOTIDE SEQUENCE</scope>
</reference>
<organism evidence="1 2">
    <name type="scientific">Trichonephila clavata</name>
    <name type="common">Joro spider</name>
    <name type="synonym">Nephila clavata</name>
    <dbReference type="NCBI Taxonomy" id="2740835"/>
    <lineage>
        <taxon>Eukaryota</taxon>
        <taxon>Metazoa</taxon>
        <taxon>Ecdysozoa</taxon>
        <taxon>Arthropoda</taxon>
        <taxon>Chelicerata</taxon>
        <taxon>Arachnida</taxon>
        <taxon>Araneae</taxon>
        <taxon>Araneomorphae</taxon>
        <taxon>Entelegynae</taxon>
        <taxon>Araneoidea</taxon>
        <taxon>Nephilidae</taxon>
        <taxon>Trichonephila</taxon>
    </lineage>
</organism>
<dbReference type="Proteomes" id="UP000887116">
    <property type="component" value="Unassembled WGS sequence"/>
</dbReference>